<keyword evidence="1" id="KW-0812">Transmembrane</keyword>
<sequence>MAMVDTGLTQPFLHALLHRTQPAENNLDSVQTFLCQLFGQLVRLRRSKYRRRRDPSLCLSVVVFRCLAVVIYDDFGVSALISQIFAVYTPSIDRGRG</sequence>
<accession>A0ABD1YQK5</accession>
<proteinExistence type="predicted"/>
<gene>
    <name evidence="2" type="ORF">R1flu_016388</name>
</gene>
<dbReference type="AlphaFoldDB" id="A0ABD1YQK5"/>
<name>A0ABD1YQK5_9MARC</name>
<evidence type="ECO:0000313" key="2">
    <source>
        <dbReference type="EMBL" id="KAL2631702.1"/>
    </source>
</evidence>
<keyword evidence="1" id="KW-1133">Transmembrane helix</keyword>
<reference evidence="2 3" key="1">
    <citation type="submission" date="2024-09" db="EMBL/GenBank/DDBJ databases">
        <title>Chromosome-scale assembly of Riccia fluitans.</title>
        <authorList>
            <person name="Paukszto L."/>
            <person name="Sawicki J."/>
            <person name="Karawczyk K."/>
            <person name="Piernik-Szablinska J."/>
            <person name="Szczecinska M."/>
            <person name="Mazdziarz M."/>
        </authorList>
    </citation>
    <scope>NUCLEOTIDE SEQUENCE [LARGE SCALE GENOMIC DNA]</scope>
    <source>
        <strain evidence="2">Rf_01</strain>
        <tissue evidence="2">Aerial parts of the thallus</tissue>
    </source>
</reference>
<feature type="transmembrane region" description="Helical" evidence="1">
    <location>
        <begin position="55"/>
        <end position="72"/>
    </location>
</feature>
<comment type="caution">
    <text evidence="2">The sequence shown here is derived from an EMBL/GenBank/DDBJ whole genome shotgun (WGS) entry which is preliminary data.</text>
</comment>
<keyword evidence="3" id="KW-1185">Reference proteome</keyword>
<protein>
    <submittedName>
        <fullName evidence="2">Uncharacterized protein</fullName>
    </submittedName>
</protein>
<keyword evidence="1" id="KW-0472">Membrane</keyword>
<dbReference type="EMBL" id="JBHFFA010000004">
    <property type="protein sequence ID" value="KAL2631702.1"/>
    <property type="molecule type" value="Genomic_DNA"/>
</dbReference>
<organism evidence="2 3">
    <name type="scientific">Riccia fluitans</name>
    <dbReference type="NCBI Taxonomy" id="41844"/>
    <lineage>
        <taxon>Eukaryota</taxon>
        <taxon>Viridiplantae</taxon>
        <taxon>Streptophyta</taxon>
        <taxon>Embryophyta</taxon>
        <taxon>Marchantiophyta</taxon>
        <taxon>Marchantiopsida</taxon>
        <taxon>Marchantiidae</taxon>
        <taxon>Marchantiales</taxon>
        <taxon>Ricciaceae</taxon>
        <taxon>Riccia</taxon>
    </lineage>
</organism>
<dbReference type="Proteomes" id="UP001605036">
    <property type="component" value="Unassembled WGS sequence"/>
</dbReference>
<evidence type="ECO:0000256" key="1">
    <source>
        <dbReference type="SAM" id="Phobius"/>
    </source>
</evidence>
<evidence type="ECO:0000313" key="3">
    <source>
        <dbReference type="Proteomes" id="UP001605036"/>
    </source>
</evidence>